<dbReference type="PANTHER" id="PTHR15175:SF0">
    <property type="entry name" value="SH3 DOMAIN-CONTAINING PROTEIN C23A1.17"/>
    <property type="match status" value="1"/>
</dbReference>
<protein>
    <recommendedName>
        <fullName evidence="9">PB1 domain-containing protein</fullName>
    </recommendedName>
</protein>
<evidence type="ECO:0000256" key="7">
    <source>
        <dbReference type="PROSITE-ProRule" id="PRU00339"/>
    </source>
</evidence>
<evidence type="ECO:0000256" key="6">
    <source>
        <dbReference type="ARBA" id="ARBA00022803"/>
    </source>
</evidence>
<comment type="subcellular location">
    <subcellularLocation>
        <location evidence="1">Cytoplasm</location>
    </subcellularLocation>
</comment>
<evidence type="ECO:0000256" key="5">
    <source>
        <dbReference type="ARBA" id="ARBA00022737"/>
    </source>
</evidence>
<dbReference type="InterPro" id="IPR051864">
    <property type="entry name" value="NCF2_NOXA1"/>
</dbReference>
<dbReference type="SMART" id="SM00666">
    <property type="entry name" value="PB1"/>
    <property type="match status" value="1"/>
</dbReference>
<evidence type="ECO:0000256" key="8">
    <source>
        <dbReference type="SAM" id="MobiDB-lite"/>
    </source>
</evidence>
<dbReference type="SUPFAM" id="SSF48452">
    <property type="entry name" value="TPR-like"/>
    <property type="match status" value="1"/>
</dbReference>
<dbReference type="FunFam" id="1.25.40.10:FF:000017">
    <property type="entry name" value="NADPH oxidase regulator NoxR"/>
    <property type="match status" value="1"/>
</dbReference>
<feature type="compositionally biased region" description="Basic and acidic residues" evidence="8">
    <location>
        <begin position="331"/>
        <end position="344"/>
    </location>
</feature>
<dbReference type="OrthoDB" id="9450131at2759"/>
<reference evidence="10" key="1">
    <citation type="submission" date="2022-07" db="EMBL/GenBank/DDBJ databases">
        <title>Phylogenomic reconstructions and comparative analyses of Kickxellomycotina fungi.</title>
        <authorList>
            <person name="Reynolds N.K."/>
            <person name="Stajich J.E."/>
            <person name="Barry K."/>
            <person name="Grigoriev I.V."/>
            <person name="Crous P."/>
            <person name="Smith M.E."/>
        </authorList>
    </citation>
    <scope>NUCLEOTIDE SEQUENCE</scope>
    <source>
        <strain evidence="10">NRRL 3115</strain>
    </source>
</reference>
<keyword evidence="3" id="KW-0728">SH3 domain</keyword>
<organism evidence="10 11">
    <name type="scientific">Coemansia spiralis</name>
    <dbReference type="NCBI Taxonomy" id="417178"/>
    <lineage>
        <taxon>Eukaryota</taxon>
        <taxon>Fungi</taxon>
        <taxon>Fungi incertae sedis</taxon>
        <taxon>Zoopagomycota</taxon>
        <taxon>Kickxellomycotina</taxon>
        <taxon>Kickxellomycetes</taxon>
        <taxon>Kickxellales</taxon>
        <taxon>Kickxellaceae</taxon>
        <taxon>Coemansia</taxon>
    </lineage>
</organism>
<dbReference type="AlphaFoldDB" id="A0A9W8KZS8"/>
<evidence type="ECO:0000256" key="4">
    <source>
        <dbReference type="ARBA" id="ARBA00022490"/>
    </source>
</evidence>
<feature type="region of interest" description="Disordered" evidence="8">
    <location>
        <begin position="410"/>
        <end position="475"/>
    </location>
</feature>
<dbReference type="InterPro" id="IPR019734">
    <property type="entry name" value="TPR_rpt"/>
</dbReference>
<evidence type="ECO:0000313" key="11">
    <source>
        <dbReference type="Proteomes" id="UP001151518"/>
    </source>
</evidence>
<evidence type="ECO:0000256" key="1">
    <source>
        <dbReference type="ARBA" id="ARBA00004496"/>
    </source>
</evidence>
<proteinExistence type="inferred from homology"/>
<keyword evidence="5" id="KW-0677">Repeat</keyword>
<keyword evidence="6 7" id="KW-0802">TPR repeat</keyword>
<feature type="compositionally biased region" description="Low complexity" evidence="8">
    <location>
        <begin position="414"/>
        <end position="429"/>
    </location>
</feature>
<evidence type="ECO:0000256" key="3">
    <source>
        <dbReference type="ARBA" id="ARBA00022443"/>
    </source>
</evidence>
<gene>
    <name evidence="10" type="ORF">GGI25_002060</name>
</gene>
<dbReference type="SMART" id="SM00028">
    <property type="entry name" value="TPR"/>
    <property type="match status" value="3"/>
</dbReference>
<evidence type="ECO:0000256" key="2">
    <source>
        <dbReference type="ARBA" id="ARBA00008051"/>
    </source>
</evidence>
<feature type="repeat" description="TPR" evidence="7">
    <location>
        <begin position="36"/>
        <end position="69"/>
    </location>
</feature>
<dbReference type="PROSITE" id="PS51745">
    <property type="entry name" value="PB1"/>
    <property type="match status" value="1"/>
</dbReference>
<feature type="region of interest" description="Disordered" evidence="8">
    <location>
        <begin position="229"/>
        <end position="397"/>
    </location>
</feature>
<keyword evidence="4" id="KW-0963">Cytoplasm</keyword>
<feature type="region of interest" description="Disordered" evidence="8">
    <location>
        <begin position="535"/>
        <end position="574"/>
    </location>
</feature>
<dbReference type="InterPro" id="IPR000270">
    <property type="entry name" value="PB1_dom"/>
</dbReference>
<dbReference type="PROSITE" id="PS50293">
    <property type="entry name" value="TPR_REGION"/>
    <property type="match status" value="1"/>
</dbReference>
<dbReference type="PANTHER" id="PTHR15175">
    <property type="entry name" value="NEUTROPHIL CYTOSOLIC FACTOR 2, NEUTROPHIL NADPH OXIDASE FACTOR 2"/>
    <property type="match status" value="1"/>
</dbReference>
<evidence type="ECO:0000259" key="9">
    <source>
        <dbReference type="PROSITE" id="PS51745"/>
    </source>
</evidence>
<comment type="caution">
    <text evidence="10">The sequence shown here is derived from an EMBL/GenBank/DDBJ whole genome shotgun (WGS) entry which is preliminary data.</text>
</comment>
<dbReference type="Gene3D" id="3.10.20.90">
    <property type="entry name" value="Phosphatidylinositol 3-kinase Catalytic Subunit, Chain A, domain 1"/>
    <property type="match status" value="1"/>
</dbReference>
<dbReference type="InterPro" id="IPR053793">
    <property type="entry name" value="PB1-like"/>
</dbReference>
<feature type="compositionally biased region" description="Polar residues" evidence="8">
    <location>
        <begin position="551"/>
        <end position="567"/>
    </location>
</feature>
<feature type="compositionally biased region" description="Low complexity" evidence="8">
    <location>
        <begin position="349"/>
        <end position="361"/>
    </location>
</feature>
<feature type="domain" description="PB1" evidence="9">
    <location>
        <begin position="658"/>
        <end position="743"/>
    </location>
</feature>
<dbReference type="PROSITE" id="PS50005">
    <property type="entry name" value="TPR"/>
    <property type="match status" value="1"/>
</dbReference>
<dbReference type="InterPro" id="IPR011990">
    <property type="entry name" value="TPR-like_helical_dom_sf"/>
</dbReference>
<dbReference type="Gene3D" id="1.25.40.10">
    <property type="entry name" value="Tetratricopeptide repeat domain"/>
    <property type="match status" value="1"/>
</dbReference>
<comment type="similarity">
    <text evidence="2">Belongs to the NCF2/NOXA1 family.</text>
</comment>
<feature type="compositionally biased region" description="Polar residues" evidence="8">
    <location>
        <begin position="456"/>
        <end position="472"/>
    </location>
</feature>
<feature type="compositionally biased region" description="Low complexity" evidence="8">
    <location>
        <begin position="311"/>
        <end position="322"/>
    </location>
</feature>
<dbReference type="Proteomes" id="UP001151518">
    <property type="component" value="Unassembled WGS sequence"/>
</dbReference>
<dbReference type="GO" id="GO:0005737">
    <property type="term" value="C:cytoplasm"/>
    <property type="evidence" value="ECO:0007669"/>
    <property type="project" value="UniProtKB-SubCell"/>
</dbReference>
<dbReference type="SUPFAM" id="SSF54277">
    <property type="entry name" value="CAD &amp; PB1 domains"/>
    <property type="match status" value="1"/>
</dbReference>
<sequence length="755" mass="81454">MALKAELEQWHQAVEFFDQQDYDSALDVFSTIADSAKIHFNIGLILGRKGDHNAAIDAYSKALELDQYLVVAYFQRGVAKMVLQRNDESLEDFNNALKYLRDNPFIDYTQLGLDYKVYTCEVLYNRALCFFCLGQENHAHADLADASKHIKEERHSWVKKAIESKGMDCPLYCVPKGVIYRPSASKLKSTKKIDFLGSAKVIASADGKDNFTGFKGALVRKETLKNMAAMSHQKSMRVRRSSPSPEMAIGSGLSRSNTMPIHRNEQSTPTGPSPLAGNSQGGVGNYSQSSGTSRMAAGLRAEPSTLVKMQSTSALASSTSTAGGRFNQQPHHNDQQDALYRDNESDGGASTSSSPEATPATLHSDSTSPDVLSPIAPKSAMKKSPGASASPRGPVDPLDIIRAGLARRATLKNQQQGQPQQGSRPGIPQRSVTMKVPTRGDEYSDEDSRDTAAMASGSNGVRRNNTTVSSGLSGHADISRIDDRFHGELESPFADRSPPLPSGAQIARTEIIAPVVQRSHTELQVHQDISAGHSASMSPEYYASNDESSHHSQLQQPVPTYGSSSLPQHPGVAHAQSSLNPVMMTPPLSHEEIAAARGIAGIGLNNNMHAGTYRSSSSLSPSSSMASPISASHYSSLNGAPMSAGSGILRRAPTKKDAMKVKVHYGQDIVNLMVPKHATFDTLRLKVEAKLISSNPSDGEGRSSGALRIRYLDEDGEAVLMTDEDDYELAKAYAGGDMSSPETNIVERLELWCSF</sequence>
<name>A0A9W8KZS8_9FUNG</name>
<dbReference type="CDD" id="cd05992">
    <property type="entry name" value="PB1"/>
    <property type="match status" value="1"/>
</dbReference>
<dbReference type="Pfam" id="PF00515">
    <property type="entry name" value="TPR_1"/>
    <property type="match status" value="1"/>
</dbReference>
<evidence type="ECO:0000313" key="10">
    <source>
        <dbReference type="EMBL" id="KAJ2678867.1"/>
    </source>
</evidence>
<dbReference type="EMBL" id="JANBTW010000017">
    <property type="protein sequence ID" value="KAJ2678867.1"/>
    <property type="molecule type" value="Genomic_DNA"/>
</dbReference>
<accession>A0A9W8KZS8</accession>
<dbReference type="Pfam" id="PF00564">
    <property type="entry name" value="PB1"/>
    <property type="match status" value="1"/>
</dbReference>